<sequence length="329" mass="34338">MSVGSAVRRWVDPFVVALLTVLALGILVPVPEPVRDIISIAGTVAVTLLFLVYGMRLSTREVFIGLRNIRLQSSVLLTTYLVFPLLGIALHAVTGSLLGAALATGLLYLTLLPSTVQSSVAFTSIAKGNVAGALCAATISNILGMVLTPLLVLWVMHEAGAAGGGSLVDVLLRLLLPFVVGQILQRWTGRWIRAHKSVTTVIDRGTILIVVAGAVTAATADGVWSAVSPSMLAVLLGLSAALLTVMLCSTWWGGKLLRMNRGDRIALLMCGSKKSLATGLPMAAILFEPATAAVVAVPVIIFHQMQLIVCAVLARRLAGGEPAMAPAQA</sequence>
<dbReference type="PIRSF" id="PIRSF026166">
    <property type="entry name" value="UCP026166"/>
    <property type="match status" value="1"/>
</dbReference>
<dbReference type="AlphaFoldDB" id="A0A3N2BGT8"/>
<feature type="transmembrane region" description="Helical" evidence="1">
    <location>
        <begin position="293"/>
        <end position="314"/>
    </location>
</feature>
<feature type="transmembrane region" description="Helical" evidence="1">
    <location>
        <begin position="162"/>
        <end position="184"/>
    </location>
</feature>
<evidence type="ECO:0000313" key="3">
    <source>
        <dbReference type="Proteomes" id="UP000280668"/>
    </source>
</evidence>
<evidence type="ECO:0000256" key="1">
    <source>
        <dbReference type="SAM" id="Phobius"/>
    </source>
</evidence>
<feature type="transmembrane region" description="Helical" evidence="1">
    <location>
        <begin position="134"/>
        <end position="156"/>
    </location>
</feature>
<feature type="transmembrane region" description="Helical" evidence="1">
    <location>
        <begin position="75"/>
        <end position="94"/>
    </location>
</feature>
<feature type="transmembrane region" description="Helical" evidence="1">
    <location>
        <begin position="12"/>
        <end position="31"/>
    </location>
</feature>
<dbReference type="InterPro" id="IPR016833">
    <property type="entry name" value="Put_Na-Bile_cotransptr"/>
</dbReference>
<keyword evidence="1" id="KW-0812">Transmembrane</keyword>
<feature type="transmembrane region" description="Helical" evidence="1">
    <location>
        <begin position="37"/>
        <end position="54"/>
    </location>
</feature>
<feature type="transmembrane region" description="Helical" evidence="1">
    <location>
        <begin position="233"/>
        <end position="253"/>
    </location>
</feature>
<dbReference type="GO" id="GO:0005886">
    <property type="term" value="C:plasma membrane"/>
    <property type="evidence" value="ECO:0007669"/>
    <property type="project" value="TreeGrafter"/>
</dbReference>
<proteinExistence type="predicted"/>
<feature type="transmembrane region" description="Helical" evidence="1">
    <location>
        <begin position="205"/>
        <end position="227"/>
    </location>
</feature>
<keyword evidence="3" id="KW-1185">Reference proteome</keyword>
<organism evidence="2 3">
    <name type="scientific">Bogoriella caseilytica</name>
    <dbReference type="NCBI Taxonomy" id="56055"/>
    <lineage>
        <taxon>Bacteria</taxon>
        <taxon>Bacillati</taxon>
        <taxon>Actinomycetota</taxon>
        <taxon>Actinomycetes</taxon>
        <taxon>Micrococcales</taxon>
        <taxon>Bogoriellaceae</taxon>
        <taxon>Bogoriella</taxon>
    </lineage>
</organism>
<accession>A0A3N2BGT8</accession>
<evidence type="ECO:0000313" key="2">
    <source>
        <dbReference type="EMBL" id="ROR74471.1"/>
    </source>
</evidence>
<dbReference type="PANTHER" id="PTHR18640:SF5">
    <property type="entry name" value="SODIUM_BILE ACID COTRANSPORTER 7"/>
    <property type="match status" value="1"/>
</dbReference>
<reference evidence="2 3" key="1">
    <citation type="submission" date="2018-11" db="EMBL/GenBank/DDBJ databases">
        <title>Sequencing the genomes of 1000 actinobacteria strains.</title>
        <authorList>
            <person name="Klenk H.-P."/>
        </authorList>
    </citation>
    <scope>NUCLEOTIDE SEQUENCE [LARGE SCALE GENOMIC DNA]</scope>
    <source>
        <strain evidence="2 3">DSM 11294</strain>
    </source>
</reference>
<dbReference type="RefSeq" id="WP_123304808.1">
    <property type="nucleotide sequence ID" value="NZ_RKHK01000001.1"/>
</dbReference>
<gene>
    <name evidence="2" type="ORF">EDD31_2887</name>
</gene>
<feature type="transmembrane region" description="Helical" evidence="1">
    <location>
        <begin position="100"/>
        <end position="122"/>
    </location>
</feature>
<name>A0A3N2BGT8_9MICO</name>
<protein>
    <submittedName>
        <fullName evidence="2">Sodium/bile acid cotransporter 7</fullName>
    </submittedName>
</protein>
<dbReference type="InterPro" id="IPR038770">
    <property type="entry name" value="Na+/solute_symporter_sf"/>
</dbReference>
<dbReference type="Pfam" id="PF13593">
    <property type="entry name" value="SBF_like"/>
    <property type="match status" value="1"/>
</dbReference>
<comment type="caution">
    <text evidence="2">The sequence shown here is derived from an EMBL/GenBank/DDBJ whole genome shotgun (WGS) entry which is preliminary data.</text>
</comment>
<dbReference type="EMBL" id="RKHK01000001">
    <property type="protein sequence ID" value="ROR74471.1"/>
    <property type="molecule type" value="Genomic_DNA"/>
</dbReference>
<dbReference type="Gene3D" id="1.20.1530.20">
    <property type="match status" value="1"/>
</dbReference>
<dbReference type="OrthoDB" id="9792271at2"/>
<dbReference type="PANTHER" id="PTHR18640">
    <property type="entry name" value="SOLUTE CARRIER FAMILY 10 MEMBER 7"/>
    <property type="match status" value="1"/>
</dbReference>
<feature type="transmembrane region" description="Helical" evidence="1">
    <location>
        <begin position="265"/>
        <end position="287"/>
    </location>
</feature>
<keyword evidence="1" id="KW-0472">Membrane</keyword>
<keyword evidence="1" id="KW-1133">Transmembrane helix</keyword>
<dbReference type="Proteomes" id="UP000280668">
    <property type="component" value="Unassembled WGS sequence"/>
</dbReference>